<evidence type="ECO:0000313" key="3">
    <source>
        <dbReference type="Proteomes" id="UP001165122"/>
    </source>
</evidence>
<comment type="caution">
    <text evidence="2">The sequence shown here is derived from an EMBL/GenBank/DDBJ whole genome shotgun (WGS) entry which is preliminary data.</text>
</comment>
<protein>
    <submittedName>
        <fullName evidence="2">Uncharacterized protein</fullName>
    </submittedName>
</protein>
<gene>
    <name evidence="2" type="ORF">TrLO_g13513</name>
</gene>
<feature type="compositionally biased region" description="Basic and acidic residues" evidence="1">
    <location>
        <begin position="57"/>
        <end position="77"/>
    </location>
</feature>
<dbReference type="Proteomes" id="UP001165122">
    <property type="component" value="Unassembled WGS sequence"/>
</dbReference>
<evidence type="ECO:0000313" key="2">
    <source>
        <dbReference type="EMBL" id="GMI17108.1"/>
    </source>
</evidence>
<accession>A0A9W7FSC8</accession>
<name>A0A9W7FSC8_9STRA</name>
<feature type="region of interest" description="Disordered" evidence="1">
    <location>
        <begin position="1"/>
        <end position="25"/>
    </location>
</feature>
<keyword evidence="3" id="KW-1185">Reference proteome</keyword>
<proteinExistence type="predicted"/>
<reference evidence="3" key="1">
    <citation type="journal article" date="2023" name="Commun. Biol.">
        <title>Genome analysis of Parmales, the sister group of diatoms, reveals the evolutionary specialization of diatoms from phago-mixotrophs to photoautotrophs.</title>
        <authorList>
            <person name="Ban H."/>
            <person name="Sato S."/>
            <person name="Yoshikawa S."/>
            <person name="Yamada K."/>
            <person name="Nakamura Y."/>
            <person name="Ichinomiya M."/>
            <person name="Sato N."/>
            <person name="Blanc-Mathieu R."/>
            <person name="Endo H."/>
            <person name="Kuwata A."/>
            <person name="Ogata H."/>
        </authorList>
    </citation>
    <scope>NUCLEOTIDE SEQUENCE [LARGE SCALE GENOMIC DNA]</scope>
    <source>
        <strain evidence="3">NIES 3700</strain>
    </source>
</reference>
<evidence type="ECO:0000256" key="1">
    <source>
        <dbReference type="SAM" id="MobiDB-lite"/>
    </source>
</evidence>
<dbReference type="AlphaFoldDB" id="A0A9W7FSC8"/>
<organism evidence="2 3">
    <name type="scientific">Triparma laevis f. longispina</name>
    <dbReference type="NCBI Taxonomy" id="1714387"/>
    <lineage>
        <taxon>Eukaryota</taxon>
        <taxon>Sar</taxon>
        <taxon>Stramenopiles</taxon>
        <taxon>Ochrophyta</taxon>
        <taxon>Bolidophyceae</taxon>
        <taxon>Parmales</taxon>
        <taxon>Triparmaceae</taxon>
        <taxon>Triparma</taxon>
    </lineage>
</organism>
<feature type="region of interest" description="Disordered" evidence="1">
    <location>
        <begin position="54"/>
        <end position="84"/>
    </location>
</feature>
<sequence>MGVGKRQAEARSTCTRKQGAPHANGPKKMRLVVILTANGIKYIIVMLGPTTTFITRSRSENPESTRPRSGDFNEKNPNKIPNANGGKINRDAYFQFDAVWVDVLSPSIVVISRLDIALDRHPFGTT</sequence>
<dbReference type="EMBL" id="BRXW01000276">
    <property type="protein sequence ID" value="GMI17108.1"/>
    <property type="molecule type" value="Genomic_DNA"/>
</dbReference>